<dbReference type="SUPFAM" id="SSF53448">
    <property type="entry name" value="Nucleotide-diphospho-sugar transferases"/>
    <property type="match status" value="1"/>
</dbReference>
<dbReference type="Gene3D" id="3.90.550.10">
    <property type="entry name" value="Spore Coat Polysaccharide Biosynthesis Protein SpsA, Chain A"/>
    <property type="match status" value="1"/>
</dbReference>
<evidence type="ECO:0000256" key="2">
    <source>
        <dbReference type="ARBA" id="ARBA00022695"/>
    </source>
</evidence>
<dbReference type="Proteomes" id="UP000655208">
    <property type="component" value="Unassembled WGS sequence"/>
</dbReference>
<proteinExistence type="predicted"/>
<keyword evidence="6" id="KW-1185">Reference proteome</keyword>
<dbReference type="InterPro" id="IPR029044">
    <property type="entry name" value="Nucleotide-diphossugar_trans"/>
</dbReference>
<dbReference type="EMBL" id="BMNA01000017">
    <property type="protein sequence ID" value="GGM17020.1"/>
    <property type="molecule type" value="Genomic_DNA"/>
</dbReference>
<dbReference type="NCBIfam" id="TIGR03552">
    <property type="entry name" value="F420_cofC"/>
    <property type="match status" value="1"/>
</dbReference>
<dbReference type="PANTHER" id="PTHR40392">
    <property type="entry name" value="2-PHOSPHO-L-LACTATE GUANYLYLTRANSFERASE"/>
    <property type="match status" value="1"/>
</dbReference>
<evidence type="ECO:0000256" key="3">
    <source>
        <dbReference type="ARBA" id="ARBA00022741"/>
    </source>
</evidence>
<keyword evidence="3" id="KW-0547">Nucleotide-binding</keyword>
<dbReference type="Pfam" id="PF01983">
    <property type="entry name" value="CofC"/>
    <property type="match status" value="1"/>
</dbReference>
<protein>
    <recommendedName>
        <fullName evidence="7">2-phospho-L-lactate guanylyltransferase</fullName>
    </recommendedName>
</protein>
<sequence>MGDMGEPFTVIVPVKATGRGKSRLGLPDAVRGAVARAMAVDTVVAAALVAPVLVVAEDAADAAVFAALPGVRAHLTRVRGLNLSVLDGAAALRRPGAGDAPPGVAVLPADLPGLDAADLADALRRARQLDRAVVADRQGTGTTLLTGRRPDLLAPAYGEGSFARHVALGAVPLDVPAGVSIRMDVDEPADLDGHLGPRSRAALEAAGLLQHGRAGG</sequence>
<accession>A0A917WNQ3</accession>
<keyword evidence="4" id="KW-0342">GTP-binding</keyword>
<evidence type="ECO:0000313" key="5">
    <source>
        <dbReference type="EMBL" id="GGM17020.1"/>
    </source>
</evidence>
<dbReference type="PANTHER" id="PTHR40392:SF1">
    <property type="entry name" value="2-PHOSPHO-L-LACTATE GUANYLYLTRANSFERASE"/>
    <property type="match status" value="1"/>
</dbReference>
<organism evidence="5 6">
    <name type="scientific">Nakamurella endophytica</name>
    <dbReference type="NCBI Taxonomy" id="1748367"/>
    <lineage>
        <taxon>Bacteria</taxon>
        <taxon>Bacillati</taxon>
        <taxon>Actinomycetota</taxon>
        <taxon>Actinomycetes</taxon>
        <taxon>Nakamurellales</taxon>
        <taxon>Nakamurellaceae</taxon>
        <taxon>Nakamurella</taxon>
    </lineage>
</organism>
<evidence type="ECO:0000256" key="4">
    <source>
        <dbReference type="ARBA" id="ARBA00023134"/>
    </source>
</evidence>
<dbReference type="InterPro" id="IPR002835">
    <property type="entry name" value="CofC"/>
</dbReference>
<reference evidence="5" key="1">
    <citation type="journal article" date="2014" name="Int. J. Syst. Evol. Microbiol.">
        <title>Complete genome sequence of Corynebacterium casei LMG S-19264T (=DSM 44701T), isolated from a smear-ripened cheese.</title>
        <authorList>
            <consortium name="US DOE Joint Genome Institute (JGI-PGF)"/>
            <person name="Walter F."/>
            <person name="Albersmeier A."/>
            <person name="Kalinowski J."/>
            <person name="Ruckert C."/>
        </authorList>
    </citation>
    <scope>NUCLEOTIDE SEQUENCE</scope>
    <source>
        <strain evidence="5">CGMCC 4.7308</strain>
    </source>
</reference>
<dbReference type="GO" id="GO:0043814">
    <property type="term" value="F:phospholactate guanylyltransferase activity"/>
    <property type="evidence" value="ECO:0007669"/>
    <property type="project" value="InterPro"/>
</dbReference>
<keyword evidence="2" id="KW-0548">Nucleotidyltransferase</keyword>
<dbReference type="AlphaFoldDB" id="A0A917WNQ3"/>
<name>A0A917WNQ3_9ACTN</name>
<gene>
    <name evidence="5" type="ORF">GCM10011594_41350</name>
</gene>
<evidence type="ECO:0008006" key="7">
    <source>
        <dbReference type="Google" id="ProtNLM"/>
    </source>
</evidence>
<reference evidence="5" key="2">
    <citation type="submission" date="2020-09" db="EMBL/GenBank/DDBJ databases">
        <authorList>
            <person name="Sun Q."/>
            <person name="Zhou Y."/>
        </authorList>
    </citation>
    <scope>NUCLEOTIDE SEQUENCE</scope>
    <source>
        <strain evidence="5">CGMCC 4.7308</strain>
    </source>
</reference>
<comment type="caution">
    <text evidence="5">The sequence shown here is derived from an EMBL/GenBank/DDBJ whole genome shotgun (WGS) entry which is preliminary data.</text>
</comment>
<evidence type="ECO:0000256" key="1">
    <source>
        <dbReference type="ARBA" id="ARBA00022679"/>
    </source>
</evidence>
<keyword evidence="1" id="KW-0808">Transferase</keyword>
<evidence type="ECO:0000313" key="6">
    <source>
        <dbReference type="Proteomes" id="UP000655208"/>
    </source>
</evidence>
<dbReference type="GO" id="GO:0005525">
    <property type="term" value="F:GTP binding"/>
    <property type="evidence" value="ECO:0007669"/>
    <property type="project" value="UniProtKB-KW"/>
</dbReference>